<name>A0A9D4LXK5_DREPO</name>
<gene>
    <name evidence="1" type="ORF">DPMN_030099</name>
</gene>
<dbReference type="AlphaFoldDB" id="A0A9D4LXK5"/>
<reference evidence="1" key="1">
    <citation type="journal article" date="2019" name="bioRxiv">
        <title>The Genome of the Zebra Mussel, Dreissena polymorpha: A Resource for Invasive Species Research.</title>
        <authorList>
            <person name="McCartney M.A."/>
            <person name="Auch B."/>
            <person name="Kono T."/>
            <person name="Mallez S."/>
            <person name="Zhang Y."/>
            <person name="Obille A."/>
            <person name="Becker A."/>
            <person name="Abrahante J.E."/>
            <person name="Garbe J."/>
            <person name="Badalamenti J.P."/>
            <person name="Herman A."/>
            <person name="Mangelson H."/>
            <person name="Liachko I."/>
            <person name="Sullivan S."/>
            <person name="Sone E.D."/>
            <person name="Koren S."/>
            <person name="Silverstein K.A.T."/>
            <person name="Beckman K.B."/>
            <person name="Gohl D.M."/>
        </authorList>
    </citation>
    <scope>NUCLEOTIDE SEQUENCE</scope>
    <source>
        <strain evidence="1">Duluth1</strain>
        <tissue evidence="1">Whole animal</tissue>
    </source>
</reference>
<proteinExistence type="predicted"/>
<sequence>MSFLKKYRLNRTLLTFLGVSNSYISKKSRIDSEQPKQCERKGATSAENRTAIKDFFVRADISTNLPSVKRVKKDQKERRVLVWPLAAVYQEFQQQNPTVKASYSTFVRNKPQTVESTRKQPLYGCLYDTCTNTDLKIKTLQQVAARFGSGVVVRDRYEAVTITLCKKEDGAAFHKLQCIQRQFGECGIDSIVCYFQPLVEEASNETVVYSKWEWVKKIYKEKEVAQITPVSQRERVSLR</sequence>
<dbReference type="PANTHER" id="PTHR46601:SF1">
    <property type="entry name" value="ADF-H DOMAIN-CONTAINING PROTEIN"/>
    <property type="match status" value="1"/>
</dbReference>
<organism evidence="1 2">
    <name type="scientific">Dreissena polymorpha</name>
    <name type="common">Zebra mussel</name>
    <name type="synonym">Mytilus polymorpha</name>
    <dbReference type="NCBI Taxonomy" id="45954"/>
    <lineage>
        <taxon>Eukaryota</taxon>
        <taxon>Metazoa</taxon>
        <taxon>Spiralia</taxon>
        <taxon>Lophotrochozoa</taxon>
        <taxon>Mollusca</taxon>
        <taxon>Bivalvia</taxon>
        <taxon>Autobranchia</taxon>
        <taxon>Heteroconchia</taxon>
        <taxon>Euheterodonta</taxon>
        <taxon>Imparidentia</taxon>
        <taxon>Neoheterodontei</taxon>
        <taxon>Myida</taxon>
        <taxon>Dreissenoidea</taxon>
        <taxon>Dreissenidae</taxon>
        <taxon>Dreissena</taxon>
    </lineage>
</organism>
<keyword evidence="2" id="KW-1185">Reference proteome</keyword>
<protein>
    <submittedName>
        <fullName evidence="1">Uncharacterized protein</fullName>
    </submittedName>
</protein>
<dbReference type="EMBL" id="JAIWYP010000002">
    <property type="protein sequence ID" value="KAH3866975.1"/>
    <property type="molecule type" value="Genomic_DNA"/>
</dbReference>
<evidence type="ECO:0000313" key="2">
    <source>
        <dbReference type="Proteomes" id="UP000828390"/>
    </source>
</evidence>
<dbReference type="PANTHER" id="PTHR46601">
    <property type="entry name" value="ULP_PROTEASE DOMAIN-CONTAINING PROTEIN"/>
    <property type="match status" value="1"/>
</dbReference>
<accession>A0A9D4LXK5</accession>
<evidence type="ECO:0000313" key="1">
    <source>
        <dbReference type="EMBL" id="KAH3866975.1"/>
    </source>
</evidence>
<dbReference type="Proteomes" id="UP000828390">
    <property type="component" value="Unassembled WGS sequence"/>
</dbReference>
<comment type="caution">
    <text evidence="1">The sequence shown here is derived from an EMBL/GenBank/DDBJ whole genome shotgun (WGS) entry which is preliminary data.</text>
</comment>
<reference evidence="1" key="2">
    <citation type="submission" date="2020-11" db="EMBL/GenBank/DDBJ databases">
        <authorList>
            <person name="McCartney M.A."/>
            <person name="Auch B."/>
            <person name="Kono T."/>
            <person name="Mallez S."/>
            <person name="Becker A."/>
            <person name="Gohl D.M."/>
            <person name="Silverstein K.A.T."/>
            <person name="Koren S."/>
            <person name="Bechman K.B."/>
            <person name="Herman A."/>
            <person name="Abrahante J.E."/>
            <person name="Garbe J."/>
        </authorList>
    </citation>
    <scope>NUCLEOTIDE SEQUENCE</scope>
    <source>
        <strain evidence="1">Duluth1</strain>
        <tissue evidence="1">Whole animal</tissue>
    </source>
</reference>